<protein>
    <submittedName>
        <fullName evidence="1">Uncharacterized protein</fullName>
    </submittedName>
</protein>
<proteinExistence type="predicted"/>
<keyword evidence="2" id="KW-1185">Reference proteome</keyword>
<reference evidence="1" key="1">
    <citation type="journal article" date="2021" name="IMA Fungus">
        <title>Genomic characterization of three marine fungi, including Emericellopsis atlantica sp. nov. with signatures of a generalist lifestyle and marine biomass degradation.</title>
        <authorList>
            <person name="Hagestad O.C."/>
            <person name="Hou L."/>
            <person name="Andersen J.H."/>
            <person name="Hansen E.H."/>
            <person name="Altermark B."/>
            <person name="Li C."/>
            <person name="Kuhnert E."/>
            <person name="Cox R.J."/>
            <person name="Crous P.W."/>
            <person name="Spatafora J.W."/>
            <person name="Lail K."/>
            <person name="Amirebrahimi M."/>
            <person name="Lipzen A."/>
            <person name="Pangilinan J."/>
            <person name="Andreopoulos W."/>
            <person name="Hayes R.D."/>
            <person name="Ng V."/>
            <person name="Grigoriev I.V."/>
            <person name="Jackson S.A."/>
            <person name="Sutton T.D.S."/>
            <person name="Dobson A.D.W."/>
            <person name="Rama T."/>
        </authorList>
    </citation>
    <scope>NUCLEOTIDE SEQUENCE</scope>
    <source>
        <strain evidence="1">TRa3180A</strain>
    </source>
</reference>
<sequence length="158" mass="17907">MKPKRPKNAALSPEAGLSQWRAIIKLSIRMHGVWRCTCLDPARTAEGFFRHGVHTHPYLVMIRSPSHNNKVVRSHFATMAVVVVVVIEVGLEAGWEQIDDVMHAMLEQRKLCCLIDCDGVDIPRFRQVCRTRRSGWLTRNHLLLKVSTSKLTGGLDTK</sequence>
<accession>A0A9P7ZC89</accession>
<comment type="caution">
    <text evidence="1">The sequence shown here is derived from an EMBL/GenBank/DDBJ whole genome shotgun (WGS) entry which is preliminary data.</text>
</comment>
<dbReference type="EMBL" id="MU253737">
    <property type="protein sequence ID" value="KAG9249310.1"/>
    <property type="molecule type" value="Genomic_DNA"/>
</dbReference>
<gene>
    <name evidence="1" type="ORF">BJ878DRAFT_2035</name>
</gene>
<evidence type="ECO:0000313" key="1">
    <source>
        <dbReference type="EMBL" id="KAG9249310.1"/>
    </source>
</evidence>
<dbReference type="Proteomes" id="UP000887226">
    <property type="component" value="Unassembled WGS sequence"/>
</dbReference>
<dbReference type="AlphaFoldDB" id="A0A9P7ZC89"/>
<organism evidence="1 2">
    <name type="scientific">Calycina marina</name>
    <dbReference type="NCBI Taxonomy" id="1763456"/>
    <lineage>
        <taxon>Eukaryota</taxon>
        <taxon>Fungi</taxon>
        <taxon>Dikarya</taxon>
        <taxon>Ascomycota</taxon>
        <taxon>Pezizomycotina</taxon>
        <taxon>Leotiomycetes</taxon>
        <taxon>Helotiales</taxon>
        <taxon>Pezizellaceae</taxon>
        <taxon>Calycina</taxon>
    </lineage>
</organism>
<name>A0A9P7ZC89_9HELO</name>
<evidence type="ECO:0000313" key="2">
    <source>
        <dbReference type="Proteomes" id="UP000887226"/>
    </source>
</evidence>